<keyword evidence="3" id="KW-1185">Reference proteome</keyword>
<gene>
    <name evidence="2" type="ORF">Ccrd_000916</name>
</gene>
<dbReference type="Gramene" id="KVH96993">
    <property type="protein sequence ID" value="KVH96993"/>
    <property type="gene ID" value="Ccrd_000916"/>
</dbReference>
<evidence type="ECO:0000313" key="3">
    <source>
        <dbReference type="Proteomes" id="UP000243975"/>
    </source>
</evidence>
<dbReference type="InterPro" id="IPR029048">
    <property type="entry name" value="HSP70_C_sf"/>
</dbReference>
<evidence type="ECO:0000313" key="2">
    <source>
        <dbReference type="EMBL" id="KVH96993.1"/>
    </source>
</evidence>
<dbReference type="Gene3D" id="1.20.1270.10">
    <property type="match status" value="1"/>
</dbReference>
<feature type="region of interest" description="Disordered" evidence="1">
    <location>
        <begin position="40"/>
        <end position="63"/>
    </location>
</feature>
<dbReference type="AlphaFoldDB" id="A0A103XU81"/>
<accession>A0A103XU81</accession>
<name>A0A103XU81_CYNCS</name>
<reference evidence="2 3" key="1">
    <citation type="journal article" date="2016" name="Sci. Rep.">
        <title>The genome sequence of the outbreeding globe artichoke constructed de novo incorporating a phase-aware low-pass sequencing strategy of F1 progeny.</title>
        <authorList>
            <person name="Scaglione D."/>
            <person name="Reyes-Chin-Wo S."/>
            <person name="Acquadro A."/>
            <person name="Froenicke L."/>
            <person name="Portis E."/>
            <person name="Beitel C."/>
            <person name="Tirone M."/>
            <person name="Mauro R."/>
            <person name="Lo Monaco A."/>
            <person name="Mauromicale G."/>
            <person name="Faccioli P."/>
            <person name="Cattivelli L."/>
            <person name="Rieseberg L."/>
            <person name="Michelmore R."/>
            <person name="Lanteri S."/>
        </authorList>
    </citation>
    <scope>NUCLEOTIDE SEQUENCE [LARGE SCALE GENOMIC DNA]</scope>
    <source>
        <strain evidence="2">2C</strain>
    </source>
</reference>
<dbReference type="EMBL" id="LEKV01003904">
    <property type="protein sequence ID" value="KVH96993.1"/>
    <property type="molecule type" value="Genomic_DNA"/>
</dbReference>
<proteinExistence type="predicted"/>
<comment type="caution">
    <text evidence="2">The sequence shown here is derived from an EMBL/GenBank/DDBJ whole genome shotgun (WGS) entry which is preliminary data.</text>
</comment>
<dbReference type="SUPFAM" id="SSF100934">
    <property type="entry name" value="Heat shock protein 70kD (HSP70), C-terminal subdomain"/>
    <property type="match status" value="1"/>
</dbReference>
<feature type="non-terminal residue" evidence="2">
    <location>
        <position position="63"/>
    </location>
</feature>
<organism evidence="2 3">
    <name type="scientific">Cynara cardunculus var. scolymus</name>
    <name type="common">Globe artichoke</name>
    <name type="synonym">Cynara scolymus</name>
    <dbReference type="NCBI Taxonomy" id="59895"/>
    <lineage>
        <taxon>Eukaryota</taxon>
        <taxon>Viridiplantae</taxon>
        <taxon>Streptophyta</taxon>
        <taxon>Embryophyta</taxon>
        <taxon>Tracheophyta</taxon>
        <taxon>Spermatophyta</taxon>
        <taxon>Magnoliopsida</taxon>
        <taxon>eudicotyledons</taxon>
        <taxon>Gunneridae</taxon>
        <taxon>Pentapetalae</taxon>
        <taxon>asterids</taxon>
        <taxon>campanulids</taxon>
        <taxon>Asterales</taxon>
        <taxon>Asteraceae</taxon>
        <taxon>Carduoideae</taxon>
        <taxon>Cardueae</taxon>
        <taxon>Carduinae</taxon>
        <taxon>Cynara</taxon>
    </lineage>
</organism>
<sequence>MDMGISVKKMEASFYHPWGCPLFSHSMRDLEELECEINETIEWPDENPDADTDELEEKEMELD</sequence>
<protein>
    <submittedName>
        <fullName evidence="2">Uncharacterized protein</fullName>
    </submittedName>
</protein>
<dbReference type="Proteomes" id="UP000243975">
    <property type="component" value="Unassembled WGS sequence"/>
</dbReference>
<evidence type="ECO:0000256" key="1">
    <source>
        <dbReference type="SAM" id="MobiDB-lite"/>
    </source>
</evidence>